<comment type="cofactor">
    <cofactor evidence="1">
        <name>Mg(2+)</name>
        <dbReference type="ChEBI" id="CHEBI:18420"/>
    </cofactor>
</comment>
<organism evidence="2 3">
    <name type="scientific">Chitinophaga eiseniae</name>
    <dbReference type="NCBI Taxonomy" id="634771"/>
    <lineage>
        <taxon>Bacteria</taxon>
        <taxon>Pseudomonadati</taxon>
        <taxon>Bacteroidota</taxon>
        <taxon>Chitinophagia</taxon>
        <taxon>Chitinophagales</taxon>
        <taxon>Chitinophagaceae</taxon>
        <taxon>Chitinophaga</taxon>
    </lineage>
</organism>
<dbReference type="InterPro" id="IPR008949">
    <property type="entry name" value="Isoprenoid_synthase_dom_sf"/>
</dbReference>
<keyword evidence="1" id="KW-0456">Lyase</keyword>
<comment type="similarity">
    <text evidence="1">Belongs to the terpene synthase family.</text>
</comment>
<dbReference type="GO" id="GO:0010333">
    <property type="term" value="F:terpene synthase activity"/>
    <property type="evidence" value="ECO:0007669"/>
    <property type="project" value="InterPro"/>
</dbReference>
<dbReference type="AlphaFoldDB" id="A0A1T4S4I7"/>
<name>A0A1T4S4I7_9BACT</name>
<evidence type="ECO:0000313" key="2">
    <source>
        <dbReference type="EMBL" id="SKA23145.1"/>
    </source>
</evidence>
<dbReference type="Proteomes" id="UP000190367">
    <property type="component" value="Unassembled WGS sequence"/>
</dbReference>
<dbReference type="GO" id="GO:0046872">
    <property type="term" value="F:metal ion binding"/>
    <property type="evidence" value="ECO:0007669"/>
    <property type="project" value="UniProtKB-KW"/>
</dbReference>
<evidence type="ECO:0000256" key="1">
    <source>
        <dbReference type="RuleBase" id="RU366034"/>
    </source>
</evidence>
<dbReference type="SUPFAM" id="SSF48576">
    <property type="entry name" value="Terpenoid synthases"/>
    <property type="match status" value="1"/>
</dbReference>
<dbReference type="SFLD" id="SFLDG01020">
    <property type="entry name" value="Terpene_Cyclase_Like_2"/>
    <property type="match status" value="1"/>
</dbReference>
<evidence type="ECO:0000313" key="3">
    <source>
        <dbReference type="Proteomes" id="UP000190367"/>
    </source>
</evidence>
<dbReference type="SFLD" id="SFLDS00005">
    <property type="entry name" value="Isoprenoid_Synthase_Type_I"/>
    <property type="match status" value="1"/>
</dbReference>
<keyword evidence="1" id="KW-0479">Metal-binding</keyword>
<dbReference type="InterPro" id="IPR034686">
    <property type="entry name" value="Terpene_cyclase-like_2"/>
</dbReference>
<dbReference type="PANTHER" id="PTHR35201:SF4">
    <property type="entry name" value="BETA-PINACENE SYNTHASE-RELATED"/>
    <property type="match status" value="1"/>
</dbReference>
<dbReference type="Gene3D" id="1.10.600.10">
    <property type="entry name" value="Farnesyl Diphosphate Synthase"/>
    <property type="match status" value="1"/>
</dbReference>
<proteinExistence type="inferred from homology"/>
<keyword evidence="3" id="KW-1185">Reference proteome</keyword>
<reference evidence="3" key="1">
    <citation type="submission" date="2017-02" db="EMBL/GenBank/DDBJ databases">
        <authorList>
            <person name="Varghese N."/>
            <person name="Submissions S."/>
        </authorList>
    </citation>
    <scope>NUCLEOTIDE SEQUENCE [LARGE SCALE GENOMIC DNA]</scope>
    <source>
        <strain evidence="3">DSM 22224</strain>
    </source>
</reference>
<dbReference type="EC" id="4.2.3.-" evidence="1"/>
<accession>A0A1T4S4I7</accession>
<gene>
    <name evidence="2" type="ORF">SAMN04488128_1021780</name>
</gene>
<keyword evidence="1" id="KW-0460">Magnesium</keyword>
<dbReference type="EMBL" id="FUWZ01000002">
    <property type="protein sequence ID" value="SKA23145.1"/>
    <property type="molecule type" value="Genomic_DNA"/>
</dbReference>
<protein>
    <recommendedName>
        <fullName evidence="1">Terpene synthase</fullName>
        <ecNumber evidence="1">4.2.3.-</ecNumber>
    </recommendedName>
</protein>
<dbReference type="Pfam" id="PF19086">
    <property type="entry name" value="Terpene_syn_C_2"/>
    <property type="match status" value="1"/>
</dbReference>
<dbReference type="STRING" id="634771.SAMN04488128_1021780"/>
<sequence length="330" mass="37657">MDDLIIPPLYCPFRPFISTHFRAVRRHTDSWIAGYKLLSEDEYKRYDKDNFAAMTCRFYEGSAERLAIANDLLTLFFRLDDLADHADKGVSDFFLREFLVVLHDGHYYGAVPFFRALGDVWERLVKHSAVSLQQRITADIRSLFNGIAWEQRNAAARRWPTLDEYFKMRPAAGGAALAGTLVLFVSNIKLPAKFLDSKEFMALNTLCGRLGCVGNDILSVKKELAHNDYHNLIMLMQQMFGFSLQEAINQAVRLHNQHMELFSRIIAGVSRREWGAAVQQYIDGLIGIVRGNLDWSLNDSERYGYQGINTDGYVVDDIDDILEKLNIGEG</sequence>
<dbReference type="PANTHER" id="PTHR35201">
    <property type="entry name" value="TERPENE SYNTHASE"/>
    <property type="match status" value="1"/>
</dbReference>